<dbReference type="EMBL" id="JAUHQA010000001">
    <property type="protein sequence ID" value="MDN4480222.1"/>
    <property type="molecule type" value="Genomic_DNA"/>
</dbReference>
<proteinExistence type="predicted"/>
<dbReference type="Pfam" id="PF00005">
    <property type="entry name" value="ABC_tran"/>
    <property type="match status" value="2"/>
</dbReference>
<protein>
    <submittedName>
        <fullName evidence="4">ATP-binding cassette domain-containing protein</fullName>
    </submittedName>
</protein>
<dbReference type="InterPro" id="IPR003593">
    <property type="entry name" value="AAA+_ATPase"/>
</dbReference>
<dbReference type="CDD" id="cd03230">
    <property type="entry name" value="ABC_DR_subfamily_A"/>
    <property type="match status" value="2"/>
</dbReference>
<dbReference type="GO" id="GO:0005524">
    <property type="term" value="F:ATP binding"/>
    <property type="evidence" value="ECO:0007669"/>
    <property type="project" value="UniProtKB-KW"/>
</dbReference>
<keyword evidence="2 4" id="KW-0067">ATP-binding</keyword>
<dbReference type="SUPFAM" id="SSF52540">
    <property type="entry name" value="P-loop containing nucleoside triphosphate hydrolases"/>
    <property type="match status" value="2"/>
</dbReference>
<feature type="domain" description="ABC transporter" evidence="3">
    <location>
        <begin position="8"/>
        <end position="227"/>
    </location>
</feature>
<dbReference type="InterPro" id="IPR027417">
    <property type="entry name" value="P-loop_NTPase"/>
</dbReference>
<accession>A0ABT8GFK5</accession>
<evidence type="ECO:0000313" key="5">
    <source>
        <dbReference type="Proteomes" id="UP001172708"/>
    </source>
</evidence>
<dbReference type="InterPro" id="IPR017871">
    <property type="entry name" value="ABC_transporter-like_CS"/>
</dbReference>
<reference evidence="4" key="1">
    <citation type="submission" date="2023-06" db="EMBL/GenBank/DDBJ databases">
        <title>Egi l300058.</title>
        <authorList>
            <person name="Gao L."/>
            <person name="Fang B.-Z."/>
            <person name="Li W.-J."/>
        </authorList>
    </citation>
    <scope>NUCLEOTIDE SEQUENCE</scope>
    <source>
        <strain evidence="4">EGI L300058</strain>
    </source>
</reference>
<evidence type="ECO:0000256" key="2">
    <source>
        <dbReference type="ARBA" id="ARBA00022840"/>
    </source>
</evidence>
<dbReference type="Gene3D" id="3.40.50.300">
    <property type="entry name" value="P-loop containing nucleotide triphosphate hydrolases"/>
    <property type="match status" value="2"/>
</dbReference>
<sequence length="599" mass="62189">MTADARTWGLDSVTVRYGRHVALDQVTLQATRGEVRALVGGDGAGKTTALRALAGALRPAEGEVHAPGLARIGFMPTAAGVWRDLSVDENIAFAGAVYGVRGATLRERRAALLEGSGLAGATARLAGALSGGMRQKLAFSLAMLHRPELLILDEPSTGVDPVSRIDLWRMISQAAADGAAVVMATTYLDEAERASHVLALDAGRVLIEGTPAQVRAAVPGHVATTDTPTELAYAWRRGASWRQWSPDSPASGEAPVADLEDAMVAAAFAKLAVAAGESAPAGAPVASSSIVRSPRAVPSSVPAVPRSQTGDADAAPLIRASAVSRRFGDLTAVDDVSLTVLPGEIVGLLGANGAGKTTLIRMILGLLPASAGELELFGQVPSRHTRARQGYVPQGLGLWAALTARENLDFVDAAFGSRGTALPEALTGAGGRTVGQIGLGGQRQLAFAAALGHEPELLVLDEPTSGVDPLSRARLWDVIHEHADRGVGVLVTTHYMQEAEQCDRLVLMSRGRDVAAGSRDDIVGDVRALEVEVEQWPAAFRALSEAGLLVSLAGTRVRVIGASTEQVRDALGIAGLRGGILQVPATLEEVMTARERLPA</sequence>
<name>A0ABT8GFK5_9MICO</name>
<organism evidence="4 5">
    <name type="scientific">Demequina muriae</name>
    <dbReference type="NCBI Taxonomy" id="3051664"/>
    <lineage>
        <taxon>Bacteria</taxon>
        <taxon>Bacillati</taxon>
        <taxon>Actinomycetota</taxon>
        <taxon>Actinomycetes</taxon>
        <taxon>Micrococcales</taxon>
        <taxon>Demequinaceae</taxon>
        <taxon>Demequina</taxon>
    </lineage>
</organism>
<feature type="domain" description="ABC transporter" evidence="3">
    <location>
        <begin position="318"/>
        <end position="535"/>
    </location>
</feature>
<keyword evidence="5" id="KW-1185">Reference proteome</keyword>
<dbReference type="Proteomes" id="UP001172708">
    <property type="component" value="Unassembled WGS sequence"/>
</dbReference>
<keyword evidence="1" id="KW-0547">Nucleotide-binding</keyword>
<dbReference type="PANTHER" id="PTHR43038:SF3">
    <property type="entry name" value="ABC TRANSPORTER G FAMILY MEMBER 20 ISOFORM X1"/>
    <property type="match status" value="1"/>
</dbReference>
<dbReference type="InterPro" id="IPR003439">
    <property type="entry name" value="ABC_transporter-like_ATP-bd"/>
</dbReference>
<evidence type="ECO:0000259" key="3">
    <source>
        <dbReference type="PROSITE" id="PS50893"/>
    </source>
</evidence>
<comment type="caution">
    <text evidence="4">The sequence shown here is derived from an EMBL/GenBank/DDBJ whole genome shotgun (WGS) entry which is preliminary data.</text>
</comment>
<dbReference type="SMART" id="SM00382">
    <property type="entry name" value="AAA"/>
    <property type="match status" value="2"/>
</dbReference>
<gene>
    <name evidence="4" type="ORF">QQX02_04705</name>
</gene>
<dbReference type="RefSeq" id="WP_301141578.1">
    <property type="nucleotide sequence ID" value="NZ_JAUHQA010000001.1"/>
</dbReference>
<evidence type="ECO:0000313" key="4">
    <source>
        <dbReference type="EMBL" id="MDN4480222.1"/>
    </source>
</evidence>
<dbReference type="PROSITE" id="PS00211">
    <property type="entry name" value="ABC_TRANSPORTER_1"/>
    <property type="match status" value="1"/>
</dbReference>
<dbReference type="PROSITE" id="PS50893">
    <property type="entry name" value="ABC_TRANSPORTER_2"/>
    <property type="match status" value="2"/>
</dbReference>
<evidence type="ECO:0000256" key="1">
    <source>
        <dbReference type="ARBA" id="ARBA00022741"/>
    </source>
</evidence>
<dbReference type="PANTHER" id="PTHR43038">
    <property type="entry name" value="ATP-BINDING CASSETTE, SUB-FAMILY H, MEMBER 1"/>
    <property type="match status" value="1"/>
</dbReference>